<feature type="domain" description="NADP-dependent oxidoreductase" evidence="7">
    <location>
        <begin position="25"/>
        <end position="260"/>
    </location>
</feature>
<dbReference type="SUPFAM" id="SSF51430">
    <property type="entry name" value="NAD(P)-linked oxidoreductase"/>
    <property type="match status" value="1"/>
</dbReference>
<dbReference type="PROSITE" id="PS00062">
    <property type="entry name" value="ALDOKETO_REDUCTASE_2"/>
    <property type="match status" value="1"/>
</dbReference>
<evidence type="ECO:0000313" key="9">
    <source>
        <dbReference type="Proteomes" id="UP000266441"/>
    </source>
</evidence>
<dbReference type="CDD" id="cd19157">
    <property type="entry name" value="AKR_AKR5G1-3"/>
    <property type="match status" value="1"/>
</dbReference>
<protein>
    <submittedName>
        <fullName evidence="8">Aldo/keto reductase</fullName>
    </submittedName>
</protein>
<dbReference type="InterPro" id="IPR020471">
    <property type="entry name" value="AKR"/>
</dbReference>
<dbReference type="AlphaFoldDB" id="A0A399D1D5"/>
<accession>A0A399D1D5</accession>
<dbReference type="FunFam" id="3.20.20.100:FF:000015">
    <property type="entry name" value="Oxidoreductase, aldo/keto reductase family"/>
    <property type="match status" value="1"/>
</dbReference>
<evidence type="ECO:0000256" key="2">
    <source>
        <dbReference type="ARBA" id="ARBA00022857"/>
    </source>
</evidence>
<dbReference type="PROSITE" id="PS00063">
    <property type="entry name" value="ALDOKETO_REDUCTASE_3"/>
    <property type="match status" value="1"/>
</dbReference>
<sequence length="274" mass="31074">MDISSGVILNNGVEMPWLGLGVFRANEGREVEDAVETALKHGYRSIDTAAVYGNEQGVGNGIRKSGVPREEIFLTSKVWNNDQGYHSTMEAFEESLDRLQTGYLDLYLIHWPKGKRSVETWKAMEELYEKGVVKAIGVSNFLVHHLEDFLPECKVVPAVNQVEFHPELIQPELLKYCQSKGIQQEAWSPIMRGRVNEMPVMQALAVKYQKTPVQIVLRWDIQKGVVTIPKSVHAERIISNADIFDFEISAEDMAKIDRLDKNHRRGGHPDTISF</sequence>
<feature type="site" description="Lowers pKa of active site Tyr" evidence="6">
    <location>
        <position position="77"/>
    </location>
</feature>
<evidence type="ECO:0000259" key="7">
    <source>
        <dbReference type="Pfam" id="PF00248"/>
    </source>
</evidence>
<feature type="active site" description="Proton donor" evidence="4">
    <location>
        <position position="52"/>
    </location>
</feature>
<evidence type="ECO:0000256" key="1">
    <source>
        <dbReference type="ARBA" id="ARBA00007905"/>
    </source>
</evidence>
<dbReference type="PRINTS" id="PR00069">
    <property type="entry name" value="ALDKETRDTASE"/>
</dbReference>
<evidence type="ECO:0000313" key="8">
    <source>
        <dbReference type="EMBL" id="RIH65805.1"/>
    </source>
</evidence>
<evidence type="ECO:0000256" key="5">
    <source>
        <dbReference type="PIRSR" id="PIRSR000097-2"/>
    </source>
</evidence>
<dbReference type="Pfam" id="PF00248">
    <property type="entry name" value="Aldo_ket_red"/>
    <property type="match status" value="1"/>
</dbReference>
<dbReference type="Proteomes" id="UP000266441">
    <property type="component" value="Unassembled WGS sequence"/>
</dbReference>
<dbReference type="GO" id="GO:0016616">
    <property type="term" value="F:oxidoreductase activity, acting on the CH-OH group of donors, NAD or NADP as acceptor"/>
    <property type="evidence" value="ECO:0007669"/>
    <property type="project" value="UniProtKB-ARBA"/>
</dbReference>
<name>A0A399D1D5_9BACT</name>
<dbReference type="PROSITE" id="PS00798">
    <property type="entry name" value="ALDOKETO_REDUCTASE_1"/>
    <property type="match status" value="1"/>
</dbReference>
<dbReference type="InterPro" id="IPR018170">
    <property type="entry name" value="Aldo/ket_reductase_CS"/>
</dbReference>
<dbReference type="InterPro" id="IPR044500">
    <property type="entry name" value="AKR5G"/>
</dbReference>
<reference evidence="8 9" key="1">
    <citation type="journal article" date="2015" name="Int. J. Syst. Evol. Microbiol.">
        <title>Mariniphaga sediminis sp. nov., isolated from coastal sediment.</title>
        <authorList>
            <person name="Wang F.Q."/>
            <person name="Shen Q.Y."/>
            <person name="Chen G.J."/>
            <person name="Du Z.J."/>
        </authorList>
    </citation>
    <scope>NUCLEOTIDE SEQUENCE [LARGE SCALE GENOMIC DNA]</scope>
    <source>
        <strain evidence="8 9">SY21</strain>
    </source>
</reference>
<keyword evidence="3" id="KW-0560">Oxidoreductase</keyword>
<dbReference type="PANTHER" id="PTHR43827">
    <property type="entry name" value="2,5-DIKETO-D-GLUCONIC ACID REDUCTASE"/>
    <property type="match status" value="1"/>
</dbReference>
<keyword evidence="9" id="KW-1185">Reference proteome</keyword>
<comment type="caution">
    <text evidence="8">The sequence shown here is derived from an EMBL/GenBank/DDBJ whole genome shotgun (WGS) entry which is preliminary data.</text>
</comment>
<dbReference type="InterPro" id="IPR036812">
    <property type="entry name" value="NAD(P)_OxRdtase_dom_sf"/>
</dbReference>
<proteinExistence type="inferred from homology"/>
<dbReference type="OrthoDB" id="9804790at2"/>
<dbReference type="EMBL" id="QWET01000005">
    <property type="protein sequence ID" value="RIH65805.1"/>
    <property type="molecule type" value="Genomic_DNA"/>
</dbReference>
<dbReference type="RefSeq" id="WP_119349647.1">
    <property type="nucleotide sequence ID" value="NZ_JBFHKJ010000009.1"/>
</dbReference>
<dbReference type="Gene3D" id="3.20.20.100">
    <property type="entry name" value="NADP-dependent oxidoreductase domain"/>
    <property type="match status" value="1"/>
</dbReference>
<comment type="similarity">
    <text evidence="1">Belongs to the aldo/keto reductase family.</text>
</comment>
<evidence type="ECO:0000256" key="4">
    <source>
        <dbReference type="PIRSR" id="PIRSR000097-1"/>
    </source>
</evidence>
<dbReference type="PANTHER" id="PTHR43827:SF3">
    <property type="entry name" value="NADP-DEPENDENT OXIDOREDUCTASE DOMAIN-CONTAINING PROTEIN"/>
    <property type="match status" value="1"/>
</dbReference>
<dbReference type="InterPro" id="IPR023210">
    <property type="entry name" value="NADP_OxRdtase_dom"/>
</dbReference>
<organism evidence="8 9">
    <name type="scientific">Mariniphaga sediminis</name>
    <dbReference type="NCBI Taxonomy" id="1628158"/>
    <lineage>
        <taxon>Bacteria</taxon>
        <taxon>Pseudomonadati</taxon>
        <taxon>Bacteroidota</taxon>
        <taxon>Bacteroidia</taxon>
        <taxon>Marinilabiliales</taxon>
        <taxon>Prolixibacteraceae</taxon>
        <taxon>Mariniphaga</taxon>
    </lineage>
</organism>
<gene>
    <name evidence="8" type="ORF">D1164_08065</name>
</gene>
<feature type="binding site" evidence="5">
    <location>
        <position position="110"/>
    </location>
    <ligand>
        <name>substrate</name>
    </ligand>
</feature>
<evidence type="ECO:0000256" key="3">
    <source>
        <dbReference type="ARBA" id="ARBA00023002"/>
    </source>
</evidence>
<dbReference type="PIRSF" id="PIRSF000097">
    <property type="entry name" value="AKR"/>
    <property type="match status" value="1"/>
</dbReference>
<keyword evidence="2" id="KW-0521">NADP</keyword>
<evidence type="ECO:0000256" key="6">
    <source>
        <dbReference type="PIRSR" id="PIRSR000097-3"/>
    </source>
</evidence>